<evidence type="ECO:0000259" key="1">
    <source>
        <dbReference type="PROSITE" id="PS51186"/>
    </source>
</evidence>
<dbReference type="InterPro" id="IPR036527">
    <property type="entry name" value="SCP2_sterol-bd_dom_sf"/>
</dbReference>
<dbReference type="Pfam" id="PF17668">
    <property type="entry name" value="Acetyltransf_17"/>
    <property type="match status" value="1"/>
</dbReference>
<keyword evidence="2" id="KW-0012">Acyltransferase</keyword>
<sequence length="388" mass="41602">MELRDLTVGDLDAVLDNRKRAFGPIPASSAEQWRAMVTPSLAEGRYLGVFDGRRLMATSRIIRFDQWWHGRPISMGGVASVTVAPEDRGRGVGRSLMQATIERCADFGHAISALYPATTPLYRGAGYEHAGARNRLTVPTESLRGLAARDGGVKLRRMGPDDAPELLATLARVYAATRASGPLGWEEAAARRWLADDDDFAYLADDGFVLYRWHDGNIDVDNLVAGSEATARALWSLVGTASSVATTVTASVEPDDPMLWLLRERSSDAVKQKRWMFRLIDLPAAVAGRGYPAGVDLDTVVVVDDPRRAANSGGWRLRVRDGAGTATAVRGPAGDAAARLTIGGMSALFAGVQTSALRRAGLLTGGTPAGDDRLGAVFAAKPYMIDYF</sequence>
<feature type="domain" description="N-acetyltransferase" evidence="1">
    <location>
        <begin position="1"/>
        <end position="160"/>
    </location>
</feature>
<keyword evidence="3" id="KW-1185">Reference proteome</keyword>
<gene>
    <name evidence="2" type="primary">eis</name>
    <name evidence="2" type="ORF">ACFO60_21965</name>
</gene>
<dbReference type="CDD" id="cd04301">
    <property type="entry name" value="NAT_SF"/>
    <property type="match status" value="1"/>
</dbReference>
<name>A0ABV9CK76_9ACTN</name>
<reference evidence="3" key="1">
    <citation type="journal article" date="2019" name="Int. J. Syst. Evol. Microbiol.">
        <title>The Global Catalogue of Microorganisms (GCM) 10K type strain sequencing project: providing services to taxonomists for standard genome sequencing and annotation.</title>
        <authorList>
            <consortium name="The Broad Institute Genomics Platform"/>
            <consortium name="The Broad Institute Genome Sequencing Center for Infectious Disease"/>
            <person name="Wu L."/>
            <person name="Ma J."/>
        </authorList>
    </citation>
    <scope>NUCLEOTIDE SEQUENCE [LARGE SCALE GENOMIC DNA]</scope>
    <source>
        <strain evidence="3">CGMCC 4.7132</strain>
    </source>
</reference>
<dbReference type="PROSITE" id="PS51186">
    <property type="entry name" value="GNAT"/>
    <property type="match status" value="1"/>
</dbReference>
<keyword evidence="2" id="KW-0808">Transferase</keyword>
<dbReference type="RefSeq" id="WP_380842925.1">
    <property type="nucleotide sequence ID" value="NZ_JBHSFP010000015.1"/>
</dbReference>
<dbReference type="Gene3D" id="3.40.630.30">
    <property type="match status" value="2"/>
</dbReference>
<dbReference type="PANTHER" id="PTHR37817">
    <property type="entry name" value="N-ACETYLTRANSFERASE EIS"/>
    <property type="match status" value="1"/>
</dbReference>
<accession>A0ABV9CK76</accession>
<dbReference type="Proteomes" id="UP001596004">
    <property type="component" value="Unassembled WGS sequence"/>
</dbReference>
<dbReference type="InterPro" id="IPR016181">
    <property type="entry name" value="Acyl_CoA_acyltransferase"/>
</dbReference>
<dbReference type="EC" id="2.3.1.-" evidence="2"/>
<evidence type="ECO:0000313" key="3">
    <source>
        <dbReference type="Proteomes" id="UP001596004"/>
    </source>
</evidence>
<dbReference type="EMBL" id="JBHSFP010000015">
    <property type="protein sequence ID" value="MFC4533444.1"/>
    <property type="molecule type" value="Genomic_DNA"/>
</dbReference>
<dbReference type="Pfam" id="PF13527">
    <property type="entry name" value="Acetyltransf_9"/>
    <property type="match status" value="1"/>
</dbReference>
<dbReference type="GO" id="GO:0016746">
    <property type="term" value="F:acyltransferase activity"/>
    <property type="evidence" value="ECO:0007669"/>
    <property type="project" value="UniProtKB-KW"/>
</dbReference>
<dbReference type="InterPro" id="IPR051554">
    <property type="entry name" value="Acetyltransferase_Eis"/>
</dbReference>
<proteinExistence type="predicted"/>
<dbReference type="InterPro" id="IPR000182">
    <property type="entry name" value="GNAT_dom"/>
</dbReference>
<dbReference type="SUPFAM" id="SSF55718">
    <property type="entry name" value="SCP-like"/>
    <property type="match status" value="1"/>
</dbReference>
<dbReference type="Pfam" id="PF13530">
    <property type="entry name" value="SCP2_2"/>
    <property type="match status" value="1"/>
</dbReference>
<dbReference type="InterPro" id="IPR025559">
    <property type="entry name" value="Eis_dom"/>
</dbReference>
<protein>
    <submittedName>
        <fullName evidence="2">Enhanced intracellular survival protein Eis</fullName>
        <ecNumber evidence="2">2.3.1.-</ecNumber>
    </submittedName>
</protein>
<dbReference type="Gene3D" id="3.30.1050.10">
    <property type="entry name" value="SCP2 sterol-binding domain"/>
    <property type="match status" value="1"/>
</dbReference>
<comment type="caution">
    <text evidence="2">The sequence shown here is derived from an EMBL/GenBank/DDBJ whole genome shotgun (WGS) entry which is preliminary data.</text>
</comment>
<dbReference type="PANTHER" id="PTHR37817:SF1">
    <property type="entry name" value="N-ACETYLTRANSFERASE EIS"/>
    <property type="match status" value="1"/>
</dbReference>
<dbReference type="InterPro" id="IPR041380">
    <property type="entry name" value="Acetyltransf_17"/>
</dbReference>
<organism evidence="2 3">
    <name type="scientific">Sphaerisporangium dianthi</name>
    <dbReference type="NCBI Taxonomy" id="1436120"/>
    <lineage>
        <taxon>Bacteria</taxon>
        <taxon>Bacillati</taxon>
        <taxon>Actinomycetota</taxon>
        <taxon>Actinomycetes</taxon>
        <taxon>Streptosporangiales</taxon>
        <taxon>Streptosporangiaceae</taxon>
        <taxon>Sphaerisporangium</taxon>
    </lineage>
</organism>
<dbReference type="SUPFAM" id="SSF55729">
    <property type="entry name" value="Acyl-CoA N-acyltransferases (Nat)"/>
    <property type="match status" value="1"/>
</dbReference>
<evidence type="ECO:0000313" key="2">
    <source>
        <dbReference type="EMBL" id="MFC4533444.1"/>
    </source>
</evidence>